<protein>
    <submittedName>
        <fullName evidence="1">Uncharacterized protein</fullName>
    </submittedName>
</protein>
<organism evidence="1 2">
    <name type="scientific">Pelomonas caseinilytica</name>
    <dbReference type="NCBI Taxonomy" id="2906763"/>
    <lineage>
        <taxon>Bacteria</taxon>
        <taxon>Pseudomonadati</taxon>
        <taxon>Pseudomonadota</taxon>
        <taxon>Betaproteobacteria</taxon>
        <taxon>Burkholderiales</taxon>
        <taxon>Sphaerotilaceae</taxon>
        <taxon>Roseateles</taxon>
    </lineage>
</organism>
<proteinExistence type="predicted"/>
<comment type="caution">
    <text evidence="1">The sequence shown here is derived from an EMBL/GenBank/DDBJ whole genome shotgun (WGS) entry which is preliminary data.</text>
</comment>
<gene>
    <name evidence="1" type="ORF">LXT12_22800</name>
</gene>
<keyword evidence="2" id="KW-1185">Reference proteome</keyword>
<accession>A0ABS8XGT1</accession>
<evidence type="ECO:0000313" key="2">
    <source>
        <dbReference type="Proteomes" id="UP001201463"/>
    </source>
</evidence>
<reference evidence="1 2" key="1">
    <citation type="submission" date="2021-12" db="EMBL/GenBank/DDBJ databases">
        <title>Genome seq of p7.</title>
        <authorList>
            <person name="Seo T."/>
        </authorList>
    </citation>
    <scope>NUCLEOTIDE SEQUENCE [LARGE SCALE GENOMIC DNA]</scope>
    <source>
        <strain evidence="1 2">P7</strain>
    </source>
</reference>
<dbReference type="Proteomes" id="UP001201463">
    <property type="component" value="Unassembled WGS sequence"/>
</dbReference>
<dbReference type="RefSeq" id="WP_233394600.1">
    <property type="nucleotide sequence ID" value="NZ_JAJTWT010000013.1"/>
</dbReference>
<evidence type="ECO:0000313" key="1">
    <source>
        <dbReference type="EMBL" id="MCE4540084.1"/>
    </source>
</evidence>
<name>A0ABS8XGT1_9BURK</name>
<dbReference type="EMBL" id="JAJTWT010000013">
    <property type="protein sequence ID" value="MCE4540084.1"/>
    <property type="molecule type" value="Genomic_DNA"/>
</dbReference>
<sequence>MQLLQVLAGIAQGEELGADVRAIPPAGQVHAQPEAWAKAPLIAFDRAGDLALRLMRAARESRRSRRRTGARRCLHKPR</sequence>